<organism evidence="4 5">
    <name type="scientific">Elaeis guineensis var. tenera</name>
    <name type="common">Oil palm</name>
    <dbReference type="NCBI Taxonomy" id="51953"/>
    <lineage>
        <taxon>Eukaryota</taxon>
        <taxon>Viridiplantae</taxon>
        <taxon>Streptophyta</taxon>
        <taxon>Embryophyta</taxon>
        <taxon>Tracheophyta</taxon>
        <taxon>Spermatophyta</taxon>
        <taxon>Magnoliopsida</taxon>
        <taxon>Liliopsida</taxon>
        <taxon>Arecaceae</taxon>
        <taxon>Arecoideae</taxon>
        <taxon>Cocoseae</taxon>
        <taxon>Elaeidinae</taxon>
        <taxon>Elaeis</taxon>
    </lineage>
</organism>
<feature type="domain" description="PORR" evidence="3">
    <location>
        <begin position="46"/>
        <end position="388"/>
    </location>
</feature>
<dbReference type="InParanoid" id="A0A6I9SBB8"/>
<feature type="region of interest" description="Disordered" evidence="1">
    <location>
        <begin position="417"/>
        <end position="446"/>
    </location>
</feature>
<name>A0A6I9SBB8_ELAGV</name>
<accession>A0A6I9SBB8</accession>
<evidence type="ECO:0000313" key="5">
    <source>
        <dbReference type="RefSeq" id="XP_010940879.1"/>
    </source>
</evidence>
<evidence type="ECO:0000259" key="3">
    <source>
        <dbReference type="Pfam" id="PF11955"/>
    </source>
</evidence>
<feature type="signal peptide" evidence="2">
    <location>
        <begin position="1"/>
        <end position="22"/>
    </location>
</feature>
<reference evidence="5" key="1">
    <citation type="submission" date="2025-08" db="UniProtKB">
        <authorList>
            <consortium name="RefSeq"/>
        </authorList>
    </citation>
    <scope>IDENTIFICATION</scope>
</reference>
<dbReference type="PANTHER" id="PTHR31476:SF9">
    <property type="entry name" value="PROTEIN ROOT PRIMORDIUM DEFECTIVE 1"/>
    <property type="match status" value="1"/>
</dbReference>
<dbReference type="GO" id="GO:0003723">
    <property type="term" value="F:RNA binding"/>
    <property type="evidence" value="ECO:0007669"/>
    <property type="project" value="InterPro"/>
</dbReference>
<dbReference type="InterPro" id="IPR021099">
    <property type="entry name" value="PORR_domain"/>
</dbReference>
<dbReference type="AlphaFoldDB" id="A0A6I9SBB8"/>
<evidence type="ECO:0000313" key="4">
    <source>
        <dbReference type="Proteomes" id="UP000504607"/>
    </source>
</evidence>
<evidence type="ECO:0000256" key="2">
    <source>
        <dbReference type="SAM" id="SignalP"/>
    </source>
</evidence>
<evidence type="ECO:0000256" key="1">
    <source>
        <dbReference type="SAM" id="MobiDB-lite"/>
    </source>
</evidence>
<keyword evidence="4" id="KW-1185">Reference proteome</keyword>
<keyword evidence="2" id="KW-0732">Signal</keyword>
<protein>
    <submittedName>
        <fullName evidence="5">Protein ROOT PRIMORDIUM DEFECTIVE 1</fullName>
    </submittedName>
</protein>
<proteinExistence type="predicted"/>
<dbReference type="Pfam" id="PF11955">
    <property type="entry name" value="PORR"/>
    <property type="match status" value="1"/>
</dbReference>
<dbReference type="PANTHER" id="PTHR31476">
    <property type="entry name" value="PROTEIN WHAT'S THIS FACTOR 1 HOMOLOG, CHLOROPLASTIC"/>
    <property type="match status" value="1"/>
</dbReference>
<sequence length="446" mass="50782">MPSFSNWGRFQIHLFFQSTVAATGATAAAARWMSQSTSLPRKLQRVRDHAFDDLMEVQKKVRRALGLQELILSHPGAALPVSRLDALARRHLGLPPNDAGRFLLRHPHVFHVFDHPVQRVLWTRLTPRAAAQLRVESAAISAALPAAVLRLRKLLLLATPARRLRLEHLRLARRDLGFPDDFEQSVVLAHPSFFRLVSPSDDPRSKFVEYVEVPDLPADLTVCAIERAREREYRARGADAEDARFAFVINFPPGFKIGKYYRIAVWKWQRLPYWSPYEDVSGYDLRSLEAQRRMEKRAVAMIHELLSLTVEKRMTLERIAQFRQAMGLPKKLKEFLLQHQGIFYISTRGNQGKLHTIFLREEYRKGELVEPNEIYLARKKLAELLLMSPKKANFDRMLTSLGRVGDGFGVGGGVSREFFGDQDGGESEDEGSRSGSDSGVESQFVE</sequence>
<dbReference type="GeneID" id="105059320"/>
<feature type="chain" id="PRO_5027096170" evidence="2">
    <location>
        <begin position="23"/>
        <end position="446"/>
    </location>
</feature>
<dbReference type="FunCoup" id="A0A6I9SBB8">
    <property type="interactions" value="2525"/>
</dbReference>
<dbReference type="InterPro" id="IPR045040">
    <property type="entry name" value="PORR_fam"/>
</dbReference>
<dbReference type="OrthoDB" id="657547at2759"/>
<dbReference type="RefSeq" id="XP_010940879.1">
    <property type="nucleotide sequence ID" value="XM_010942577.2"/>
</dbReference>
<gene>
    <name evidence="5" type="primary">LOC105059320</name>
</gene>
<dbReference type="KEGG" id="egu:105059320"/>
<dbReference type="Proteomes" id="UP000504607">
    <property type="component" value="Chromosome 16"/>
</dbReference>
<feature type="compositionally biased region" description="Low complexity" evidence="1">
    <location>
        <begin position="433"/>
        <end position="446"/>
    </location>
</feature>